<evidence type="ECO:0000313" key="6">
    <source>
        <dbReference type="Proteomes" id="UP000440694"/>
    </source>
</evidence>
<accession>A0A6I3KNH1</accession>
<dbReference type="InterPro" id="IPR036249">
    <property type="entry name" value="Thioredoxin-like_sf"/>
</dbReference>
<dbReference type="InterPro" id="IPR013766">
    <property type="entry name" value="Thioredoxin_domain"/>
</dbReference>
<sequence>MLPALLAGCGGNTLLPPTTELTPDKAPDTGGAYPSAEDTASTGPERFNPFADPSEKPAGGREVIENPTPADIMVTGTLPEFALGRPDAPVTIVEYASLSCPHCRNFHLTTFPQLKKQYIDTGKVRFIMREFPIGKTSGAATVALRCANPDKYLTLYGKFMEQQSAWVSQEVRLDPVFKVAAQVGMTRQQFDACRENQAMIDGLKWVKDRGRKLGVMGTPNFFVAGKLVKKELTLEDIRAMVDPLLAGPATASAGAPN</sequence>
<dbReference type="InterPro" id="IPR012336">
    <property type="entry name" value="Thioredoxin-like_fold"/>
</dbReference>
<comment type="similarity">
    <text evidence="2">Belongs to the thioredoxin family. DsbA subfamily.</text>
</comment>
<dbReference type="PANTHER" id="PTHR13887">
    <property type="entry name" value="GLUTATHIONE S-TRANSFERASE KAPPA"/>
    <property type="match status" value="1"/>
</dbReference>
<dbReference type="Proteomes" id="UP000440694">
    <property type="component" value="Unassembled WGS sequence"/>
</dbReference>
<reference evidence="5 6" key="1">
    <citation type="submission" date="2019-11" db="EMBL/GenBank/DDBJ databases">
        <title>Identification of a novel strain.</title>
        <authorList>
            <person name="Xu Q."/>
            <person name="Wang G."/>
        </authorList>
    </citation>
    <scope>NUCLEOTIDE SEQUENCE [LARGE SCALE GENOMIC DNA]</scope>
    <source>
        <strain evidence="6">xq</strain>
    </source>
</reference>
<dbReference type="EMBL" id="WMBQ01000002">
    <property type="protein sequence ID" value="MTD95302.1"/>
    <property type="molecule type" value="Genomic_DNA"/>
</dbReference>
<comment type="caution">
    <text evidence="5">The sequence shown here is derived from an EMBL/GenBank/DDBJ whole genome shotgun (WGS) entry which is preliminary data.</text>
</comment>
<organism evidence="5 6">
    <name type="scientific">Hyphomicrobium album</name>
    <dbReference type="NCBI Taxonomy" id="2665159"/>
    <lineage>
        <taxon>Bacteria</taxon>
        <taxon>Pseudomonadati</taxon>
        <taxon>Pseudomonadota</taxon>
        <taxon>Alphaproteobacteria</taxon>
        <taxon>Hyphomicrobiales</taxon>
        <taxon>Hyphomicrobiaceae</taxon>
        <taxon>Hyphomicrobium</taxon>
    </lineage>
</organism>
<dbReference type="Gene3D" id="3.40.30.10">
    <property type="entry name" value="Glutaredoxin"/>
    <property type="match status" value="1"/>
</dbReference>
<proteinExistence type="inferred from homology"/>
<evidence type="ECO:0000256" key="1">
    <source>
        <dbReference type="ARBA" id="ARBA00003565"/>
    </source>
</evidence>
<keyword evidence="6" id="KW-1185">Reference proteome</keyword>
<evidence type="ECO:0000259" key="4">
    <source>
        <dbReference type="PROSITE" id="PS51352"/>
    </source>
</evidence>
<dbReference type="SUPFAM" id="SSF52833">
    <property type="entry name" value="Thioredoxin-like"/>
    <property type="match status" value="1"/>
</dbReference>
<feature type="region of interest" description="Disordered" evidence="3">
    <location>
        <begin position="15"/>
        <end position="65"/>
    </location>
</feature>
<feature type="domain" description="Thioredoxin" evidence="4">
    <location>
        <begin position="27"/>
        <end position="246"/>
    </location>
</feature>
<dbReference type="AlphaFoldDB" id="A0A6I3KNH1"/>
<dbReference type="PROSITE" id="PS51352">
    <property type="entry name" value="THIOREDOXIN_2"/>
    <property type="match status" value="1"/>
</dbReference>
<dbReference type="Pfam" id="PF13462">
    <property type="entry name" value="Thioredoxin_4"/>
    <property type="match status" value="1"/>
</dbReference>
<dbReference type="PANTHER" id="PTHR13887:SF56">
    <property type="entry name" value="THIOREDOXIN-LIKE REDUCTASE RV2466C"/>
    <property type="match status" value="1"/>
</dbReference>
<gene>
    <name evidence="5" type="ORF">GIW81_13265</name>
</gene>
<feature type="compositionally biased region" description="Basic and acidic residues" evidence="3">
    <location>
        <begin position="53"/>
        <end position="64"/>
    </location>
</feature>
<evidence type="ECO:0000313" key="5">
    <source>
        <dbReference type="EMBL" id="MTD95302.1"/>
    </source>
</evidence>
<evidence type="ECO:0000256" key="3">
    <source>
        <dbReference type="SAM" id="MobiDB-lite"/>
    </source>
</evidence>
<protein>
    <submittedName>
        <fullName evidence="5">Thioredoxin domain-containing protein</fullName>
    </submittedName>
</protein>
<name>A0A6I3KNH1_9HYPH</name>
<evidence type="ECO:0000256" key="2">
    <source>
        <dbReference type="ARBA" id="ARBA00005791"/>
    </source>
</evidence>
<comment type="function">
    <text evidence="1">May be required for disulfide bond formation in some proteins.</text>
</comment>